<reference evidence="3" key="1">
    <citation type="submission" date="2016-04" db="EMBL/GenBank/DDBJ databases">
        <title>Cephalotus genome sequencing.</title>
        <authorList>
            <person name="Fukushima K."/>
            <person name="Hasebe M."/>
            <person name="Fang X."/>
        </authorList>
    </citation>
    <scope>NUCLEOTIDE SEQUENCE [LARGE SCALE GENOMIC DNA]</scope>
    <source>
        <strain evidence="3">cv. St1</strain>
    </source>
</reference>
<dbReference type="AlphaFoldDB" id="A0A1Q3C4Q1"/>
<evidence type="ECO:0000313" key="3">
    <source>
        <dbReference type="Proteomes" id="UP000187406"/>
    </source>
</evidence>
<protein>
    <recommendedName>
        <fullName evidence="4">DUF4283 domain-containing protein</fullName>
    </recommendedName>
</protein>
<feature type="region of interest" description="Disordered" evidence="1">
    <location>
        <begin position="83"/>
        <end position="126"/>
    </location>
</feature>
<dbReference type="OrthoDB" id="1939300at2759"/>
<evidence type="ECO:0008006" key="4">
    <source>
        <dbReference type="Google" id="ProtNLM"/>
    </source>
</evidence>
<gene>
    <name evidence="2" type="ORF">CFOL_v3_18698</name>
</gene>
<feature type="compositionally biased region" description="Polar residues" evidence="1">
    <location>
        <begin position="110"/>
        <end position="120"/>
    </location>
</feature>
<name>A0A1Q3C4Q1_CEPFO</name>
<dbReference type="Proteomes" id="UP000187406">
    <property type="component" value="Unassembled WGS sequence"/>
</dbReference>
<keyword evidence="3" id="KW-1185">Reference proteome</keyword>
<dbReference type="EMBL" id="BDDD01001332">
    <property type="protein sequence ID" value="GAV75219.1"/>
    <property type="molecule type" value="Genomic_DNA"/>
</dbReference>
<organism evidence="2 3">
    <name type="scientific">Cephalotus follicularis</name>
    <name type="common">Albany pitcher plant</name>
    <dbReference type="NCBI Taxonomy" id="3775"/>
    <lineage>
        <taxon>Eukaryota</taxon>
        <taxon>Viridiplantae</taxon>
        <taxon>Streptophyta</taxon>
        <taxon>Embryophyta</taxon>
        <taxon>Tracheophyta</taxon>
        <taxon>Spermatophyta</taxon>
        <taxon>Magnoliopsida</taxon>
        <taxon>eudicotyledons</taxon>
        <taxon>Gunneridae</taxon>
        <taxon>Pentapetalae</taxon>
        <taxon>rosids</taxon>
        <taxon>fabids</taxon>
        <taxon>Oxalidales</taxon>
        <taxon>Cephalotaceae</taxon>
        <taxon>Cephalotus</taxon>
    </lineage>
</organism>
<proteinExistence type="predicted"/>
<sequence>MDSTSADRGMMVFSIICIEFHAANTFPSFLKLVQPNGAQVNIEVEYQWRPATCNLRKVFGHSNSNCPRLPKPNATFQVKEMAEATTVTNGTSSNPIPRRERKEPLVKNPYKNTTPNSSLTVKVPPP</sequence>
<evidence type="ECO:0000313" key="2">
    <source>
        <dbReference type="EMBL" id="GAV75219.1"/>
    </source>
</evidence>
<comment type="caution">
    <text evidence="2">The sequence shown here is derived from an EMBL/GenBank/DDBJ whole genome shotgun (WGS) entry which is preliminary data.</text>
</comment>
<dbReference type="InParanoid" id="A0A1Q3C4Q1"/>
<feature type="compositionally biased region" description="Polar residues" evidence="1">
    <location>
        <begin position="85"/>
        <end position="95"/>
    </location>
</feature>
<accession>A0A1Q3C4Q1</accession>
<evidence type="ECO:0000256" key="1">
    <source>
        <dbReference type="SAM" id="MobiDB-lite"/>
    </source>
</evidence>